<organism evidence="3 4">
    <name type="scientific">Vallitalea pronyensis</name>
    <dbReference type="NCBI Taxonomy" id="1348613"/>
    <lineage>
        <taxon>Bacteria</taxon>
        <taxon>Bacillati</taxon>
        <taxon>Bacillota</taxon>
        <taxon>Clostridia</taxon>
        <taxon>Lachnospirales</taxon>
        <taxon>Vallitaleaceae</taxon>
        <taxon>Vallitalea</taxon>
    </lineage>
</organism>
<sequence>MIHKALSLGDKIEISRSKFNRNEPYENQKIYVSIIQDIVDDELIISAPVENGKIIPLEIGTSYMISIYTKGGLFNCKAKVSKRTKKNQLYLITLSIESELIKSQRRQYFRLDCIMPISFSEKESEEWHHGLVVDISGGGLRFTSKIHYETNPEVTCQFDLVIDEEIKRLEIIGQVVDSRIIDFETMRYETRVMFDDIANEDREIIIKYIFEEQRKRRKRQKGL</sequence>
<dbReference type="KEGG" id="vpy:HZI73_13530"/>
<protein>
    <submittedName>
        <fullName evidence="3">PilZ domain-containing protein</fullName>
    </submittedName>
</protein>
<dbReference type="Gene3D" id="2.40.10.220">
    <property type="entry name" value="predicted glycosyltransferase like domains"/>
    <property type="match status" value="1"/>
</dbReference>
<keyword evidence="4" id="KW-1185">Reference proteome</keyword>
<dbReference type="Pfam" id="PF12945">
    <property type="entry name" value="PilZNR"/>
    <property type="match status" value="1"/>
</dbReference>
<evidence type="ECO:0000313" key="4">
    <source>
        <dbReference type="Proteomes" id="UP000683246"/>
    </source>
</evidence>
<feature type="domain" description="Type III secretion system flagellar brake protein YcgR PilZN" evidence="2">
    <location>
        <begin position="9"/>
        <end position="95"/>
    </location>
</feature>
<dbReference type="Proteomes" id="UP000683246">
    <property type="component" value="Chromosome"/>
</dbReference>
<dbReference type="EMBL" id="CP058649">
    <property type="protein sequence ID" value="QUI23245.1"/>
    <property type="molecule type" value="Genomic_DNA"/>
</dbReference>
<proteinExistence type="predicted"/>
<reference evidence="3" key="1">
    <citation type="submission" date="2020-07" db="EMBL/GenBank/DDBJ databases">
        <title>Vallitalea pronyensis genome.</title>
        <authorList>
            <person name="Postec A."/>
        </authorList>
    </citation>
    <scope>NUCLEOTIDE SEQUENCE</scope>
    <source>
        <strain evidence="3">FatNI3</strain>
    </source>
</reference>
<gene>
    <name evidence="3" type="ORF">HZI73_13530</name>
</gene>
<name>A0A8J8SGX5_9FIRM</name>
<evidence type="ECO:0000259" key="1">
    <source>
        <dbReference type="Pfam" id="PF07238"/>
    </source>
</evidence>
<dbReference type="AlphaFoldDB" id="A0A8J8SGX5"/>
<dbReference type="Pfam" id="PF07238">
    <property type="entry name" value="PilZ"/>
    <property type="match status" value="1"/>
</dbReference>
<accession>A0A8J8SGX5</accession>
<dbReference type="GO" id="GO:0035438">
    <property type="term" value="F:cyclic-di-GMP binding"/>
    <property type="evidence" value="ECO:0007669"/>
    <property type="project" value="InterPro"/>
</dbReference>
<dbReference type="InterPro" id="IPR009926">
    <property type="entry name" value="T3SS_YcgR_PilZN"/>
</dbReference>
<feature type="domain" description="PilZ" evidence="1">
    <location>
        <begin position="104"/>
        <end position="211"/>
    </location>
</feature>
<evidence type="ECO:0000259" key="2">
    <source>
        <dbReference type="Pfam" id="PF12945"/>
    </source>
</evidence>
<dbReference type="InterPro" id="IPR009875">
    <property type="entry name" value="PilZ_domain"/>
</dbReference>
<dbReference type="RefSeq" id="WP_212693926.1">
    <property type="nucleotide sequence ID" value="NZ_CP058649.1"/>
</dbReference>
<evidence type="ECO:0000313" key="3">
    <source>
        <dbReference type="EMBL" id="QUI23245.1"/>
    </source>
</evidence>